<organism evidence="1">
    <name type="scientific">virus sp. ctmTa7</name>
    <dbReference type="NCBI Taxonomy" id="2828255"/>
    <lineage>
        <taxon>Viruses</taxon>
    </lineage>
</organism>
<reference evidence="1" key="1">
    <citation type="journal article" date="2021" name="Proc. Natl. Acad. Sci. U.S.A.">
        <title>A Catalog of Tens of Thousands of Viruses from Human Metagenomes Reveals Hidden Associations with Chronic Diseases.</title>
        <authorList>
            <person name="Tisza M.J."/>
            <person name="Buck C.B."/>
        </authorList>
    </citation>
    <scope>NUCLEOTIDE SEQUENCE</scope>
    <source>
        <strain evidence="1">CtmTa7</strain>
    </source>
</reference>
<name>A0A8S5RBY1_9VIRU</name>
<sequence length="58" mass="6953">MKFDNYLKEQLQDPEFKKEWDGTQEEYAAINDKIKANALNYNNPSVSERYIRDNKNHS</sequence>
<dbReference type="EMBL" id="BK059091">
    <property type="protein sequence ID" value="DAE28926.1"/>
    <property type="molecule type" value="Genomic_DNA"/>
</dbReference>
<accession>A0A8S5RBY1</accession>
<proteinExistence type="predicted"/>
<protein>
    <submittedName>
        <fullName evidence="1">Uncharacterized protein</fullName>
    </submittedName>
</protein>
<evidence type="ECO:0000313" key="1">
    <source>
        <dbReference type="EMBL" id="DAE28926.1"/>
    </source>
</evidence>